<comment type="cofactor">
    <cofactor evidence="1">
        <name>pyridoxal 5'-phosphate</name>
        <dbReference type="ChEBI" id="CHEBI:597326"/>
    </cofactor>
</comment>
<proteinExistence type="inferred from homology"/>
<evidence type="ECO:0000256" key="5">
    <source>
        <dbReference type="PIRSR" id="PIRSR006278-2"/>
    </source>
</evidence>
<dbReference type="InterPro" id="IPR001926">
    <property type="entry name" value="TrpB-like_PALP"/>
</dbReference>
<evidence type="ECO:0000313" key="7">
    <source>
        <dbReference type="EMBL" id="TCZ74386.1"/>
    </source>
</evidence>
<reference evidence="7 8" key="1">
    <citation type="submission" date="2019-03" db="EMBL/GenBank/DDBJ databases">
        <authorList>
            <person name="Kim M.K.M."/>
        </authorList>
    </citation>
    <scope>NUCLEOTIDE SEQUENCE [LARGE SCALE GENOMIC DNA]</scope>
    <source>
        <strain evidence="7 8">17J68-15</strain>
    </source>
</reference>
<keyword evidence="3 5" id="KW-0663">Pyridoxal phosphate</keyword>
<feature type="domain" description="Tryptophan synthase beta chain-like PALP" evidence="6">
    <location>
        <begin position="27"/>
        <end position="284"/>
    </location>
</feature>
<dbReference type="AlphaFoldDB" id="A0A4R4E492"/>
<dbReference type="SUPFAM" id="SSF53686">
    <property type="entry name" value="Tryptophan synthase beta subunit-like PLP-dependent enzymes"/>
    <property type="match status" value="1"/>
</dbReference>
<feature type="modified residue" description="N6-(pyridoxal phosphate)lysine" evidence="5">
    <location>
        <position position="40"/>
    </location>
</feature>
<dbReference type="InterPro" id="IPR036052">
    <property type="entry name" value="TrpB-like_PALP_sf"/>
</dbReference>
<dbReference type="Pfam" id="PF00291">
    <property type="entry name" value="PALP"/>
    <property type="match status" value="1"/>
</dbReference>
<dbReference type="InterPro" id="IPR027278">
    <property type="entry name" value="ACCD_DCysDesulf"/>
</dbReference>
<keyword evidence="8" id="KW-1185">Reference proteome</keyword>
<gene>
    <name evidence="7" type="ORF">E0486_01815</name>
</gene>
<evidence type="ECO:0000256" key="4">
    <source>
        <dbReference type="PIRSR" id="PIRSR006278-1"/>
    </source>
</evidence>
<organism evidence="7 8">
    <name type="scientific">Flaviaesturariibacter aridisoli</name>
    <dbReference type="NCBI Taxonomy" id="2545761"/>
    <lineage>
        <taxon>Bacteria</taxon>
        <taxon>Pseudomonadati</taxon>
        <taxon>Bacteroidota</taxon>
        <taxon>Chitinophagia</taxon>
        <taxon>Chitinophagales</taxon>
        <taxon>Chitinophagaceae</taxon>
        <taxon>Flaviaestuariibacter</taxon>
    </lineage>
</organism>
<dbReference type="OrthoDB" id="9801249at2"/>
<comment type="similarity">
    <text evidence="2">Belongs to the ACC deaminase/D-cysteine desulfhydrase family.</text>
</comment>
<evidence type="ECO:0000256" key="1">
    <source>
        <dbReference type="ARBA" id="ARBA00001933"/>
    </source>
</evidence>
<dbReference type="Gene3D" id="3.40.50.1100">
    <property type="match status" value="2"/>
</dbReference>
<sequence>MELPHSHIRTEPLKNWCQPPGVSVDVLRLDELHPVVSGNKWFKLHYWLERARTEHRKGLITFGGAWSNHLLATAEAARLSGLEAVGLIRGERPAQLSATLQDAEARGMRLHFLSRSDYRTGRLPGELAPAYPPEHFLLIPEGGSGAEGCAGASLIAQTTHWEAYTHIVVAVGTGTTLAGLAAMAGPGQQCIGISVLKNNHSLDGAVAALLTPEQQARYTVLHGFDEGGYARHNTALLTFMNEWYTATGIPSDFVYTGKAFRAADRLLQVGYFASGSRVLLVHSGGLQGNRSLPEGTLMF</sequence>
<evidence type="ECO:0000256" key="3">
    <source>
        <dbReference type="ARBA" id="ARBA00022898"/>
    </source>
</evidence>
<dbReference type="PANTHER" id="PTHR43780:SF2">
    <property type="entry name" value="1-AMINOCYCLOPROPANE-1-CARBOXYLATE DEAMINASE-RELATED"/>
    <property type="match status" value="1"/>
</dbReference>
<evidence type="ECO:0000259" key="6">
    <source>
        <dbReference type="Pfam" id="PF00291"/>
    </source>
</evidence>
<evidence type="ECO:0000256" key="2">
    <source>
        <dbReference type="ARBA" id="ARBA00008639"/>
    </source>
</evidence>
<protein>
    <submittedName>
        <fullName evidence="7">Pyridoxal-phosphate dependent enzyme</fullName>
    </submittedName>
</protein>
<accession>A0A4R4E492</accession>
<dbReference type="GO" id="GO:0019148">
    <property type="term" value="F:D-cysteine desulfhydrase activity"/>
    <property type="evidence" value="ECO:0007669"/>
    <property type="project" value="TreeGrafter"/>
</dbReference>
<feature type="active site" description="Nucleophile" evidence="4">
    <location>
        <position position="67"/>
    </location>
</feature>
<dbReference type="Proteomes" id="UP000295164">
    <property type="component" value="Unassembled WGS sequence"/>
</dbReference>
<name>A0A4R4E492_9BACT</name>
<dbReference type="PANTHER" id="PTHR43780">
    <property type="entry name" value="1-AMINOCYCLOPROPANE-1-CARBOXYLATE DEAMINASE-RELATED"/>
    <property type="match status" value="1"/>
</dbReference>
<dbReference type="PIRSF" id="PIRSF006278">
    <property type="entry name" value="ACCD_DCysDesulf"/>
    <property type="match status" value="1"/>
</dbReference>
<dbReference type="EMBL" id="SKFH01000002">
    <property type="protein sequence ID" value="TCZ74386.1"/>
    <property type="molecule type" value="Genomic_DNA"/>
</dbReference>
<evidence type="ECO:0000313" key="8">
    <source>
        <dbReference type="Proteomes" id="UP000295164"/>
    </source>
</evidence>
<comment type="caution">
    <text evidence="7">The sequence shown here is derived from an EMBL/GenBank/DDBJ whole genome shotgun (WGS) entry which is preliminary data.</text>
</comment>
<dbReference type="RefSeq" id="WP_131850432.1">
    <property type="nucleotide sequence ID" value="NZ_SKFH01000002.1"/>
</dbReference>